<keyword evidence="1" id="KW-1133">Transmembrane helix</keyword>
<dbReference type="EMBL" id="LHZF01000117">
    <property type="protein sequence ID" value="KXV19375.1"/>
    <property type="molecule type" value="Genomic_DNA"/>
</dbReference>
<dbReference type="Pfam" id="PF04956">
    <property type="entry name" value="TrbC"/>
    <property type="match status" value="1"/>
</dbReference>
<dbReference type="InterPro" id="IPR007039">
    <property type="entry name" value="TrbC/VirB2"/>
</dbReference>
<dbReference type="AlphaFoldDB" id="A0A149RY15"/>
<evidence type="ECO:0000256" key="2">
    <source>
        <dbReference type="SAM" id="SignalP"/>
    </source>
</evidence>
<sequence length="109" mass="11311">MLSSIYHFPLRNMRFKPGLASWGLALLTFLPSVADAQTVSGGASPTTMVNNVCTFILGQFGQSIAVLAIAAVGLALMFGRASLMFFACVIGGIIIMFGSAYLGATLTGS</sequence>
<feature type="signal peptide" evidence="2">
    <location>
        <begin position="1"/>
        <end position="36"/>
    </location>
</feature>
<dbReference type="Proteomes" id="UP000075526">
    <property type="component" value="Unassembled WGS sequence"/>
</dbReference>
<evidence type="ECO:0000313" key="3">
    <source>
        <dbReference type="EMBL" id="KXV19375.1"/>
    </source>
</evidence>
<accession>A0A149RY15</accession>
<organism evidence="3 4">
    <name type="scientific">Acetobacter malorum</name>
    <dbReference type="NCBI Taxonomy" id="178901"/>
    <lineage>
        <taxon>Bacteria</taxon>
        <taxon>Pseudomonadati</taxon>
        <taxon>Pseudomonadota</taxon>
        <taxon>Alphaproteobacteria</taxon>
        <taxon>Acetobacterales</taxon>
        <taxon>Acetobacteraceae</taxon>
        <taxon>Acetobacter</taxon>
    </lineage>
</organism>
<dbReference type="PATRIC" id="fig|178901.13.peg.2845"/>
<proteinExistence type="predicted"/>
<dbReference type="RefSeq" id="WP_061507398.1">
    <property type="nucleotide sequence ID" value="NZ_LHZF01000117.1"/>
</dbReference>
<evidence type="ECO:0000256" key="1">
    <source>
        <dbReference type="SAM" id="Phobius"/>
    </source>
</evidence>
<reference evidence="3 4" key="1">
    <citation type="submission" date="2015-06" db="EMBL/GenBank/DDBJ databases">
        <title>Improved classification and identification of acetic acid bacteria using matrix-assisted laser desorption/ionization time-of-flight mass spectrometry; Gluconobacter nephelii and Gluconobacter uchimurae are later heterotypic synonyms of Gluconobacter japonicus and Gluconobacter oxydans, respectively.</title>
        <authorList>
            <person name="Li L."/>
            <person name="Cleenwerck I."/>
            <person name="De Vuyst L."/>
            <person name="Vandamme P."/>
        </authorList>
    </citation>
    <scope>NUCLEOTIDE SEQUENCE [LARGE SCALE GENOMIC DNA]</scope>
    <source>
        <strain evidence="3 4">LMG 1552</strain>
    </source>
</reference>
<gene>
    <name evidence="3" type="ORF">AD933_01855</name>
</gene>
<feature type="transmembrane region" description="Helical" evidence="1">
    <location>
        <begin position="60"/>
        <end position="78"/>
    </location>
</feature>
<feature type="transmembrane region" description="Helical" evidence="1">
    <location>
        <begin position="85"/>
        <end position="104"/>
    </location>
</feature>
<keyword evidence="1" id="KW-0472">Membrane</keyword>
<dbReference type="NCBIfam" id="NF010431">
    <property type="entry name" value="PRK13857.1"/>
    <property type="match status" value="1"/>
</dbReference>
<name>A0A149RY15_9PROT</name>
<feature type="chain" id="PRO_5007553998" evidence="2">
    <location>
        <begin position="37"/>
        <end position="109"/>
    </location>
</feature>
<protein>
    <submittedName>
        <fullName evidence="3">Type IV secretion system protein VirB2</fullName>
    </submittedName>
</protein>
<evidence type="ECO:0000313" key="4">
    <source>
        <dbReference type="Proteomes" id="UP000075526"/>
    </source>
</evidence>
<keyword evidence="1" id="KW-0812">Transmembrane</keyword>
<comment type="caution">
    <text evidence="3">The sequence shown here is derived from an EMBL/GenBank/DDBJ whole genome shotgun (WGS) entry which is preliminary data.</text>
</comment>
<keyword evidence="2" id="KW-0732">Signal</keyword>